<evidence type="ECO:0000256" key="1">
    <source>
        <dbReference type="ARBA" id="ARBA00002096"/>
    </source>
</evidence>
<protein>
    <recommendedName>
        <fullName evidence="4">methanethiol S-methyltransferase</fullName>
        <ecNumber evidence="4">2.1.1.334</ecNumber>
    </recommendedName>
</protein>
<evidence type="ECO:0000256" key="9">
    <source>
        <dbReference type="ARBA" id="ARBA00022989"/>
    </source>
</evidence>
<accession>A0A2S8GT31</accession>
<dbReference type="AlphaFoldDB" id="A0A2S8GT31"/>
<evidence type="ECO:0000256" key="4">
    <source>
        <dbReference type="ARBA" id="ARBA00012149"/>
    </source>
</evidence>
<evidence type="ECO:0000256" key="7">
    <source>
        <dbReference type="ARBA" id="ARBA00022691"/>
    </source>
</evidence>
<keyword evidence="6" id="KW-0808">Transferase</keyword>
<keyword evidence="8 12" id="KW-0812">Transmembrane</keyword>
<dbReference type="PANTHER" id="PTHR31040">
    <property type="entry name" value="NURIM"/>
    <property type="match status" value="1"/>
</dbReference>
<dbReference type="InterPro" id="IPR033580">
    <property type="entry name" value="Nurim-like"/>
</dbReference>
<dbReference type="NCBIfam" id="NF045656">
    <property type="entry name" value="MeththiolMtaseMddA"/>
    <property type="match status" value="1"/>
</dbReference>
<evidence type="ECO:0000256" key="8">
    <source>
        <dbReference type="ARBA" id="ARBA00022692"/>
    </source>
</evidence>
<evidence type="ECO:0000313" key="14">
    <source>
        <dbReference type="Proteomes" id="UP000237819"/>
    </source>
</evidence>
<keyword evidence="9 12" id="KW-1133">Transmembrane helix</keyword>
<comment type="catalytic activity">
    <reaction evidence="11">
        <text>methanethiol + S-adenosyl-L-methionine = dimethyl sulfide + S-adenosyl-L-homocysteine + H(+)</text>
        <dbReference type="Rhea" id="RHEA:50428"/>
        <dbReference type="ChEBI" id="CHEBI:15378"/>
        <dbReference type="ChEBI" id="CHEBI:16007"/>
        <dbReference type="ChEBI" id="CHEBI:17437"/>
        <dbReference type="ChEBI" id="CHEBI:57856"/>
        <dbReference type="ChEBI" id="CHEBI:59789"/>
        <dbReference type="EC" id="2.1.1.334"/>
    </reaction>
</comment>
<dbReference type="RefSeq" id="WP_105333837.1">
    <property type="nucleotide sequence ID" value="NZ_PUHZ01000004.1"/>
</dbReference>
<name>A0A2S8GT31_9BACT</name>
<evidence type="ECO:0000256" key="3">
    <source>
        <dbReference type="ARBA" id="ARBA00010631"/>
    </source>
</evidence>
<sequence>MAKRIMVLAFGALSYAIFLGVFLYAIGFLGNLWVPRSIDAPVQLGTVGALFVNLLLIVVFGVQHSGMARPAFKRWLTQYIPLAAERSFYVMTTNIAMIVLYAAWQPMPQVIWNATWLPAQIVLYTLFGLGWGLIFVSTCLISHLDLFGMRQSWLYFRGIEYTPLKFQTPLLYRFIRHPLYVGWFLVFWMTPTMSLGHLLFAIGTSVYILAAIPLEERDLVAFHGKDYEDYRRRVRMFIPKIF</sequence>
<evidence type="ECO:0000256" key="5">
    <source>
        <dbReference type="ARBA" id="ARBA00022603"/>
    </source>
</evidence>
<comment type="similarity">
    <text evidence="3">Belongs to the nurim family.</text>
</comment>
<dbReference type="GO" id="GO:0008168">
    <property type="term" value="F:methyltransferase activity"/>
    <property type="evidence" value="ECO:0007669"/>
    <property type="project" value="UniProtKB-KW"/>
</dbReference>
<dbReference type="InterPro" id="IPR054700">
    <property type="entry name" value="MddA"/>
</dbReference>
<feature type="transmembrane region" description="Helical" evidence="12">
    <location>
        <begin position="124"/>
        <end position="149"/>
    </location>
</feature>
<organism evidence="13 14">
    <name type="scientific">Blastopirellula marina</name>
    <dbReference type="NCBI Taxonomy" id="124"/>
    <lineage>
        <taxon>Bacteria</taxon>
        <taxon>Pseudomonadati</taxon>
        <taxon>Planctomycetota</taxon>
        <taxon>Planctomycetia</taxon>
        <taxon>Pirellulales</taxon>
        <taxon>Pirellulaceae</taxon>
        <taxon>Blastopirellula</taxon>
    </lineage>
</organism>
<evidence type="ECO:0000256" key="11">
    <source>
        <dbReference type="ARBA" id="ARBA00048134"/>
    </source>
</evidence>
<evidence type="ECO:0000256" key="6">
    <source>
        <dbReference type="ARBA" id="ARBA00022679"/>
    </source>
</evidence>
<dbReference type="EMBL" id="PUHZ01000004">
    <property type="protein sequence ID" value="PQO47576.1"/>
    <property type="molecule type" value="Genomic_DNA"/>
</dbReference>
<dbReference type="Gene3D" id="1.20.120.1630">
    <property type="match status" value="1"/>
</dbReference>
<evidence type="ECO:0000256" key="12">
    <source>
        <dbReference type="SAM" id="Phobius"/>
    </source>
</evidence>
<keyword evidence="10 12" id="KW-0472">Membrane</keyword>
<dbReference type="Proteomes" id="UP000237819">
    <property type="component" value="Unassembled WGS sequence"/>
</dbReference>
<keyword evidence="7" id="KW-0949">S-adenosyl-L-methionine</keyword>
<feature type="transmembrane region" description="Helical" evidence="12">
    <location>
        <begin position="83"/>
        <end position="104"/>
    </location>
</feature>
<evidence type="ECO:0000256" key="2">
    <source>
        <dbReference type="ARBA" id="ARBA00004141"/>
    </source>
</evidence>
<dbReference type="OrthoDB" id="9789029at2"/>
<keyword evidence="5" id="KW-0489">Methyltransferase</keyword>
<dbReference type="GO" id="GO:0016020">
    <property type="term" value="C:membrane"/>
    <property type="evidence" value="ECO:0007669"/>
    <property type="project" value="UniProtKB-SubCell"/>
</dbReference>
<evidence type="ECO:0000256" key="10">
    <source>
        <dbReference type="ARBA" id="ARBA00023136"/>
    </source>
</evidence>
<comment type="caution">
    <text evidence="13">The sequence shown here is derived from an EMBL/GenBank/DDBJ whole genome shotgun (WGS) entry which is preliminary data.</text>
</comment>
<comment type="subcellular location">
    <subcellularLocation>
        <location evidence="2">Membrane</location>
        <topology evidence="2">Multi-pass membrane protein</topology>
    </subcellularLocation>
</comment>
<dbReference type="PANTHER" id="PTHR31040:SF1">
    <property type="entry name" value="NURIM"/>
    <property type="match status" value="1"/>
</dbReference>
<dbReference type="GO" id="GO:0032259">
    <property type="term" value="P:methylation"/>
    <property type="evidence" value="ECO:0007669"/>
    <property type="project" value="UniProtKB-KW"/>
</dbReference>
<proteinExistence type="inferred from homology"/>
<feature type="transmembrane region" description="Helical" evidence="12">
    <location>
        <begin position="42"/>
        <end position="62"/>
    </location>
</feature>
<evidence type="ECO:0000313" key="13">
    <source>
        <dbReference type="EMBL" id="PQO47576.1"/>
    </source>
</evidence>
<gene>
    <name evidence="13" type="ORF">C5Y93_02635</name>
</gene>
<dbReference type="EC" id="2.1.1.334" evidence="4"/>
<comment type="function">
    <text evidence="1">Catalyzes the methylation of methanethiol (MeSH) to yield dimethylsulphide (DMS).</text>
</comment>
<reference evidence="13 14" key="1">
    <citation type="submission" date="2018-02" db="EMBL/GenBank/DDBJ databases">
        <title>Comparative genomes isolates from brazilian mangrove.</title>
        <authorList>
            <person name="Araujo J.E."/>
            <person name="Taketani R.G."/>
            <person name="Silva M.C.P."/>
            <person name="Loureco M.V."/>
            <person name="Andreote F.D."/>
        </authorList>
    </citation>
    <scope>NUCLEOTIDE SEQUENCE [LARGE SCALE GENOMIC DNA]</scope>
    <source>
        <strain evidence="13 14">Nap-Phe MGV</strain>
    </source>
</reference>
<feature type="transmembrane region" description="Helical" evidence="12">
    <location>
        <begin position="7"/>
        <end position="30"/>
    </location>
</feature>